<evidence type="ECO:0000313" key="6">
    <source>
        <dbReference type="EMBL" id="SDE33749.1"/>
    </source>
</evidence>
<dbReference type="PROSITE" id="PS50146">
    <property type="entry name" value="DAGK"/>
    <property type="match status" value="1"/>
</dbReference>
<dbReference type="Pfam" id="PF00781">
    <property type="entry name" value="DAGK_cat"/>
    <property type="match status" value="1"/>
</dbReference>
<dbReference type="GO" id="GO:0016301">
    <property type="term" value="F:kinase activity"/>
    <property type="evidence" value="ECO:0007669"/>
    <property type="project" value="UniProtKB-KW"/>
</dbReference>
<dbReference type="EMBL" id="FNAO01000004">
    <property type="protein sequence ID" value="SDE33749.1"/>
    <property type="molecule type" value="Genomic_DNA"/>
</dbReference>
<sequence length="295" mass="32806">MIQIHFIVNPVAGHGRLPLTKEFFEPYFVGSLHRLTVKHSAFKNHATQLTLDSISENADIIVACGGDGTINEVASCLIGTDIPLGIVPMGSGNGLASNLRIPKNLRKALAIIRSQRTVKIDVGQVNDRHFFSNMGIGFDASVIKHYESSQKRTLYGYVNACVSSFRHMGKNRSLVVQVNEMNRLVDPFIILISNSNEMGYNLSLTPKASLQDGLLDVLIISKISRLKMIWLGALILFKRVYWLKEAKSFQTTELLLSRNDNASFESQIDGELHEIDTGMLHISIKEKSLQILVAE</sequence>
<dbReference type="Gene3D" id="3.40.50.10330">
    <property type="entry name" value="Probable inorganic polyphosphate/atp-NAD kinase, domain 1"/>
    <property type="match status" value="1"/>
</dbReference>
<organism evidence="6 7">
    <name type="scientific">Pricia antarctica</name>
    <dbReference type="NCBI Taxonomy" id="641691"/>
    <lineage>
        <taxon>Bacteria</taxon>
        <taxon>Pseudomonadati</taxon>
        <taxon>Bacteroidota</taxon>
        <taxon>Flavobacteriia</taxon>
        <taxon>Flavobacteriales</taxon>
        <taxon>Flavobacteriaceae</taxon>
        <taxon>Pricia</taxon>
    </lineage>
</organism>
<dbReference type="PANTHER" id="PTHR12358">
    <property type="entry name" value="SPHINGOSINE KINASE"/>
    <property type="match status" value="1"/>
</dbReference>
<keyword evidence="2" id="KW-0547">Nucleotide-binding</keyword>
<dbReference type="InterPro" id="IPR050187">
    <property type="entry name" value="Lipid_Phosphate_FormReg"/>
</dbReference>
<keyword evidence="1" id="KW-0808">Transferase</keyword>
<keyword evidence="7" id="KW-1185">Reference proteome</keyword>
<reference evidence="6 7" key="1">
    <citation type="submission" date="2016-10" db="EMBL/GenBank/DDBJ databases">
        <authorList>
            <person name="de Groot N.N."/>
        </authorList>
    </citation>
    <scope>NUCLEOTIDE SEQUENCE [LARGE SCALE GENOMIC DNA]</scope>
    <source>
        <strain evidence="6 7">DSM 23421</strain>
    </source>
</reference>
<feature type="domain" description="DAGKc" evidence="5">
    <location>
        <begin position="1"/>
        <end position="129"/>
    </location>
</feature>
<dbReference type="InterPro" id="IPR016064">
    <property type="entry name" value="NAD/diacylglycerol_kinase_sf"/>
</dbReference>
<evidence type="ECO:0000313" key="7">
    <source>
        <dbReference type="Proteomes" id="UP000199109"/>
    </source>
</evidence>
<gene>
    <name evidence="6" type="ORF">SAMN05421636_104399</name>
</gene>
<dbReference type="GO" id="GO:0005524">
    <property type="term" value="F:ATP binding"/>
    <property type="evidence" value="ECO:0007669"/>
    <property type="project" value="UniProtKB-KW"/>
</dbReference>
<dbReference type="RefSeq" id="WP_091868058.1">
    <property type="nucleotide sequence ID" value="NZ_FNAO01000004.1"/>
</dbReference>
<dbReference type="Gene3D" id="2.60.200.40">
    <property type="match status" value="1"/>
</dbReference>
<dbReference type="SMART" id="SM00046">
    <property type="entry name" value="DAGKc"/>
    <property type="match status" value="1"/>
</dbReference>
<evidence type="ECO:0000259" key="5">
    <source>
        <dbReference type="PROSITE" id="PS50146"/>
    </source>
</evidence>
<keyword evidence="3 6" id="KW-0418">Kinase</keyword>
<accession>A0A1G7C367</accession>
<dbReference type="PANTHER" id="PTHR12358:SF54">
    <property type="entry name" value="SPHINGOSINE KINASE RELATED PROTEIN"/>
    <property type="match status" value="1"/>
</dbReference>
<name>A0A1G7C367_9FLAO</name>
<dbReference type="InterPro" id="IPR045540">
    <property type="entry name" value="YegS/DAGK_C"/>
</dbReference>
<evidence type="ECO:0000256" key="2">
    <source>
        <dbReference type="ARBA" id="ARBA00022741"/>
    </source>
</evidence>
<evidence type="ECO:0000256" key="1">
    <source>
        <dbReference type="ARBA" id="ARBA00022679"/>
    </source>
</evidence>
<protein>
    <submittedName>
        <fullName evidence="6">Lipid kinase, YegS/Rv2252/BmrU family</fullName>
    </submittedName>
</protein>
<evidence type="ECO:0000256" key="4">
    <source>
        <dbReference type="ARBA" id="ARBA00022840"/>
    </source>
</evidence>
<dbReference type="STRING" id="641691.SAMN05421636_104399"/>
<dbReference type="SUPFAM" id="SSF111331">
    <property type="entry name" value="NAD kinase/diacylglycerol kinase-like"/>
    <property type="match status" value="1"/>
</dbReference>
<dbReference type="OrthoDB" id="9786026at2"/>
<keyword evidence="4" id="KW-0067">ATP-binding</keyword>
<dbReference type="Pfam" id="PF19279">
    <property type="entry name" value="YegS_C"/>
    <property type="match status" value="1"/>
</dbReference>
<dbReference type="InterPro" id="IPR001206">
    <property type="entry name" value="Diacylglycerol_kinase_cat_dom"/>
</dbReference>
<evidence type="ECO:0000256" key="3">
    <source>
        <dbReference type="ARBA" id="ARBA00022777"/>
    </source>
</evidence>
<dbReference type="InterPro" id="IPR017438">
    <property type="entry name" value="ATP-NAD_kinase_N"/>
</dbReference>
<dbReference type="AlphaFoldDB" id="A0A1G7C367"/>
<dbReference type="Proteomes" id="UP000199109">
    <property type="component" value="Unassembled WGS sequence"/>
</dbReference>
<proteinExistence type="predicted"/>